<feature type="transmembrane region" description="Helical" evidence="3">
    <location>
        <begin position="97"/>
        <end position="116"/>
    </location>
</feature>
<name>A0A5N6E0Q7_ASPPA</name>
<evidence type="ECO:0000256" key="3">
    <source>
        <dbReference type="SAM" id="Phobius"/>
    </source>
</evidence>
<feature type="transmembrane region" description="Helical" evidence="3">
    <location>
        <begin position="261"/>
        <end position="282"/>
    </location>
</feature>
<dbReference type="GO" id="GO:0022857">
    <property type="term" value="F:transmembrane transporter activity"/>
    <property type="evidence" value="ECO:0007669"/>
    <property type="project" value="InterPro"/>
</dbReference>
<evidence type="ECO:0000256" key="1">
    <source>
        <dbReference type="ARBA" id="ARBA00004141"/>
    </source>
</evidence>
<dbReference type="Gene3D" id="1.20.1250.20">
    <property type="entry name" value="MFS general substrate transporter like domains"/>
    <property type="match status" value="1"/>
</dbReference>
<dbReference type="InterPro" id="IPR036259">
    <property type="entry name" value="MFS_trans_sf"/>
</dbReference>
<dbReference type="InterPro" id="IPR050327">
    <property type="entry name" value="Proton-linked_MCT"/>
</dbReference>
<keyword evidence="3" id="KW-0472">Membrane</keyword>
<feature type="transmembrane region" description="Helical" evidence="3">
    <location>
        <begin position="350"/>
        <end position="368"/>
    </location>
</feature>
<dbReference type="VEuPathDB" id="FungiDB:BDV34DRAFT_236079"/>
<keyword evidence="3" id="KW-0812">Transmembrane</keyword>
<dbReference type="PANTHER" id="PTHR11360:SF252">
    <property type="entry name" value="MAJOR FACILITATOR SUPERFAMILY (MFS) PROFILE DOMAIN-CONTAINING PROTEIN-RELATED"/>
    <property type="match status" value="1"/>
</dbReference>
<keyword evidence="3" id="KW-1133">Transmembrane helix</keyword>
<comment type="subcellular location">
    <subcellularLocation>
        <location evidence="1">Membrane</location>
        <topology evidence="1">Multi-pass membrane protein</topology>
    </subcellularLocation>
</comment>
<feature type="transmembrane region" description="Helical" evidence="3">
    <location>
        <begin position="56"/>
        <end position="77"/>
    </location>
</feature>
<evidence type="ECO:0000313" key="5">
    <source>
        <dbReference type="Proteomes" id="UP000326532"/>
    </source>
</evidence>
<feature type="transmembrane region" description="Helical" evidence="3">
    <location>
        <begin position="326"/>
        <end position="344"/>
    </location>
</feature>
<dbReference type="AlphaFoldDB" id="A0A5N6E0Q7"/>
<proteinExistence type="inferred from homology"/>
<feature type="transmembrane region" description="Helical" evidence="3">
    <location>
        <begin position="421"/>
        <end position="441"/>
    </location>
</feature>
<gene>
    <name evidence="4" type="ORF">BDV34DRAFT_236079</name>
</gene>
<feature type="transmembrane region" description="Helical" evidence="3">
    <location>
        <begin position="128"/>
        <end position="146"/>
    </location>
</feature>
<dbReference type="OMA" id="AIWITSH"/>
<feature type="transmembrane region" description="Helical" evidence="3">
    <location>
        <begin position="223"/>
        <end position="241"/>
    </location>
</feature>
<protein>
    <submittedName>
        <fullName evidence="4">Major facilitator superfamily domain-containing protein</fullName>
    </submittedName>
</protein>
<comment type="similarity">
    <text evidence="2">Belongs to the major facilitator superfamily. Monocarboxylate porter (TC 2.A.1.13) family.</text>
</comment>
<keyword evidence="5" id="KW-1185">Reference proteome</keyword>
<dbReference type="InterPro" id="IPR011701">
    <property type="entry name" value="MFS"/>
</dbReference>
<reference evidence="4 5" key="1">
    <citation type="submission" date="2019-04" db="EMBL/GenBank/DDBJ databases">
        <title>Fungal friends and foes A comparative genomics study of 23 Aspergillus species from section Flavi.</title>
        <authorList>
            <consortium name="DOE Joint Genome Institute"/>
            <person name="Kjaerbolling I."/>
            <person name="Vesth T.C."/>
            <person name="Frisvad J.C."/>
            <person name="Nybo J.L."/>
            <person name="Theobald S."/>
            <person name="Kildgaard S."/>
            <person name="Petersen T.I."/>
            <person name="Kuo A."/>
            <person name="Sato A."/>
            <person name="Lyhne E.K."/>
            <person name="Kogle M.E."/>
            <person name="Wiebenga A."/>
            <person name="Kun R.S."/>
            <person name="Lubbers R.J."/>
            <person name="Makela M.R."/>
            <person name="Barry K."/>
            <person name="Chovatia M."/>
            <person name="Clum A."/>
            <person name="Daum C."/>
            <person name="Haridas S."/>
            <person name="He G."/>
            <person name="LaButti K."/>
            <person name="Lipzen A."/>
            <person name="Mondo S."/>
            <person name="Pangilinan J."/>
            <person name="Riley R."/>
            <person name="Salamov A."/>
            <person name="Simmons B.A."/>
            <person name="Magnuson J.K."/>
            <person name="Henrissat B."/>
            <person name="Mortensen U.H."/>
            <person name="Larsen T.O."/>
            <person name="De vries R.P."/>
            <person name="Grigoriev I.V."/>
            <person name="Machida M."/>
            <person name="Baker S.E."/>
            <person name="Andersen M.R."/>
        </authorList>
    </citation>
    <scope>NUCLEOTIDE SEQUENCE [LARGE SCALE GENOMIC DNA]</scope>
    <source>
        <strain evidence="4 5">CBS 117618</strain>
    </source>
</reference>
<evidence type="ECO:0000256" key="2">
    <source>
        <dbReference type="ARBA" id="ARBA00006727"/>
    </source>
</evidence>
<feature type="transmembrane region" description="Helical" evidence="3">
    <location>
        <begin position="294"/>
        <end position="314"/>
    </location>
</feature>
<feature type="transmembrane region" description="Helical" evidence="3">
    <location>
        <begin position="380"/>
        <end position="401"/>
    </location>
</feature>
<accession>A0A5N6E0Q7</accession>
<sequence>MAWNYELRAMELPEATYLVVEMDSNKLVRLMRILWGRIQDGAASLELTFPDGGRKAWLTVAGGMLAQISSIGFLSAFSVFQSYYSQVTLPNSSASDISWVGSLQIFGCFFLGLWAGRLSDKRGPTLPLGLGTFFMVFGTMMASISSSYYQFVLSQGICCAIGFGLVFTPALAVQSQWFLRKRGFVVGLVMSGQNVGGVIWPVLVDRLINNYGFSLGWTLRTIGFMQLFLMVAATLMVHPRFAEMPQEPIPVKKFLTDTRTILFTCSTLLFFFGIYIPYFYITPYAMQWGASLNMAFYMSSILNTGAFFGCYILGVASDHGLGPFNTLTAVAFGCAVTAFGWIGAKNNAGMIVWSIIYGFLSGALQAGFSPCVSHLAPGPGLIGTWNGLCISITSFAVLGMGPIAGKLFDNTGDTNYLPMQLFTGVFLISASTLYFITRLFVSRKAIA</sequence>
<dbReference type="SUPFAM" id="SSF103473">
    <property type="entry name" value="MFS general substrate transporter"/>
    <property type="match status" value="1"/>
</dbReference>
<dbReference type="PANTHER" id="PTHR11360">
    <property type="entry name" value="MONOCARBOXYLATE TRANSPORTER"/>
    <property type="match status" value="1"/>
</dbReference>
<organism evidence="4 5">
    <name type="scientific">Aspergillus parasiticus</name>
    <dbReference type="NCBI Taxonomy" id="5067"/>
    <lineage>
        <taxon>Eukaryota</taxon>
        <taxon>Fungi</taxon>
        <taxon>Dikarya</taxon>
        <taxon>Ascomycota</taxon>
        <taxon>Pezizomycotina</taxon>
        <taxon>Eurotiomycetes</taxon>
        <taxon>Eurotiomycetidae</taxon>
        <taxon>Eurotiales</taxon>
        <taxon>Aspergillaceae</taxon>
        <taxon>Aspergillus</taxon>
        <taxon>Aspergillus subgen. Circumdati</taxon>
    </lineage>
</organism>
<dbReference type="Proteomes" id="UP000326532">
    <property type="component" value="Unassembled WGS sequence"/>
</dbReference>
<feature type="transmembrane region" description="Helical" evidence="3">
    <location>
        <begin position="184"/>
        <end position="203"/>
    </location>
</feature>
<dbReference type="Pfam" id="PF07690">
    <property type="entry name" value="MFS_1"/>
    <property type="match status" value="1"/>
</dbReference>
<dbReference type="GO" id="GO:0016020">
    <property type="term" value="C:membrane"/>
    <property type="evidence" value="ECO:0007669"/>
    <property type="project" value="UniProtKB-SubCell"/>
</dbReference>
<evidence type="ECO:0000313" key="4">
    <source>
        <dbReference type="EMBL" id="KAB8211091.1"/>
    </source>
</evidence>
<feature type="transmembrane region" description="Helical" evidence="3">
    <location>
        <begin position="152"/>
        <end position="172"/>
    </location>
</feature>
<dbReference type="EMBL" id="ML734940">
    <property type="protein sequence ID" value="KAB8211091.1"/>
    <property type="molecule type" value="Genomic_DNA"/>
</dbReference>